<evidence type="ECO:0000256" key="1">
    <source>
        <dbReference type="ARBA" id="ARBA00010209"/>
    </source>
</evidence>
<dbReference type="SFLD" id="SFLDG01162">
    <property type="entry name" value="I"/>
    <property type="match status" value="1"/>
</dbReference>
<dbReference type="GO" id="GO:0016765">
    <property type="term" value="F:transferase activity, transferring alkyl or aryl (other than methyl) groups"/>
    <property type="evidence" value="ECO:0007669"/>
    <property type="project" value="InterPro"/>
</dbReference>
<dbReference type="PANTHER" id="PTHR40627">
    <property type="entry name" value="INDOLE PRENYLTRANSFERASE TDIB-RELATED"/>
    <property type="match status" value="1"/>
</dbReference>
<evidence type="ECO:0000313" key="3">
    <source>
        <dbReference type="EMBL" id="TID22685.1"/>
    </source>
</evidence>
<dbReference type="GO" id="GO:0009820">
    <property type="term" value="P:alkaloid metabolic process"/>
    <property type="evidence" value="ECO:0007669"/>
    <property type="project" value="InterPro"/>
</dbReference>
<comment type="caution">
    <text evidence="3">The sequence shown here is derived from an EMBL/GenBank/DDBJ whole genome shotgun (WGS) entry which is preliminary data.</text>
</comment>
<dbReference type="NCBIfam" id="TIGR03429">
    <property type="entry name" value="arom_pren_DMATS"/>
    <property type="match status" value="1"/>
</dbReference>
<gene>
    <name evidence="3" type="ORF">E6O75_ATG01859</name>
</gene>
<sequence>MSRQIQPPLAVQDPHSATPAYPLHQLLQYSGYPINIQNELLTWFTEYIQPEILPALRGTSCWTPSLTWNHSPFEPSLNISEPPALNGQSSVTKTVRFSIEPVASCIRSSHRCFSLTSISLSTSSTNNMFQKLEKNIRHAVAKGITGSSHFCAFDFAGNDKEAIDNKIYFILDRLALLKGMNPAALAQESVANLDADRLTSFGSGLSKAISYLDRADSPMTVDDVEMLAVDCKVLSQAPRVKLYTHSYNYSFEAMEHVLTLGGLLSQQGQTQSCLALLEDLCRALFSDELAEHPSNEWKSLQLKPVIDLDNRRAEFIYSFEVKSGKALPEVKFYLPIRFYNATDASTIRKLSNFFESRGWHEMAKAYKYALQEVLPMNKLDTEGGTHTYLAFAYSKTKGAYTTLYWQPKMASKSEAKL</sequence>
<dbReference type="CDD" id="cd13929">
    <property type="entry name" value="PT-DMATS_CymD"/>
    <property type="match status" value="1"/>
</dbReference>
<reference evidence="3 4" key="1">
    <citation type="submission" date="2019-04" db="EMBL/GenBank/DDBJ databases">
        <title>High contiguity whole genome sequence and gene annotation resource for two Venturia nashicola isolates.</title>
        <authorList>
            <person name="Prokchorchik M."/>
            <person name="Won K."/>
            <person name="Lee Y."/>
            <person name="Choi E.D."/>
            <person name="Segonzac C."/>
            <person name="Sohn K.H."/>
        </authorList>
    </citation>
    <scope>NUCLEOTIDE SEQUENCE [LARGE SCALE GENOMIC DNA]</scope>
    <source>
        <strain evidence="3 4">PRI2</strain>
    </source>
</reference>
<accession>A0A4Z1P3S2</accession>
<dbReference type="InterPro" id="IPR017795">
    <property type="entry name" value="ABBA_NscD-like"/>
</dbReference>
<dbReference type="OrthoDB" id="3354387at2759"/>
<proteinExistence type="inferred from homology"/>
<dbReference type="InterPro" id="IPR033964">
    <property type="entry name" value="ABBA"/>
</dbReference>
<dbReference type="SFLD" id="SFLDS00036">
    <property type="entry name" value="Aromatic_Prenyltransferase"/>
    <property type="match status" value="1"/>
</dbReference>
<comment type="similarity">
    <text evidence="1">Belongs to the tryptophan dimethylallyltransferase family.</text>
</comment>
<dbReference type="EMBL" id="SNSC02000007">
    <property type="protein sequence ID" value="TID22685.1"/>
    <property type="molecule type" value="Genomic_DNA"/>
</dbReference>
<evidence type="ECO:0000313" key="4">
    <source>
        <dbReference type="Proteomes" id="UP000298493"/>
    </source>
</evidence>
<keyword evidence="2 3" id="KW-0808">Transferase</keyword>
<name>A0A4Z1P3S2_9PEZI</name>
<keyword evidence="4" id="KW-1185">Reference proteome</keyword>
<protein>
    <submittedName>
        <fullName evidence="3">Aromatic prenyltransferase</fullName>
    </submittedName>
</protein>
<organism evidence="3 4">
    <name type="scientific">Venturia nashicola</name>
    <dbReference type="NCBI Taxonomy" id="86259"/>
    <lineage>
        <taxon>Eukaryota</taxon>
        <taxon>Fungi</taxon>
        <taxon>Dikarya</taxon>
        <taxon>Ascomycota</taxon>
        <taxon>Pezizomycotina</taxon>
        <taxon>Dothideomycetes</taxon>
        <taxon>Pleosporomycetidae</taxon>
        <taxon>Venturiales</taxon>
        <taxon>Venturiaceae</taxon>
        <taxon>Venturia</taxon>
    </lineage>
</organism>
<dbReference type="Proteomes" id="UP000298493">
    <property type="component" value="Unassembled WGS sequence"/>
</dbReference>
<dbReference type="PANTHER" id="PTHR40627:SF4">
    <property type="entry name" value="PRENYLTRANSFERASE ASQH1-RELATED"/>
    <property type="match status" value="1"/>
</dbReference>
<dbReference type="Pfam" id="PF11991">
    <property type="entry name" value="Trp_DMAT"/>
    <property type="match status" value="1"/>
</dbReference>
<evidence type="ECO:0000256" key="2">
    <source>
        <dbReference type="ARBA" id="ARBA00022679"/>
    </source>
</evidence>
<dbReference type="AlphaFoldDB" id="A0A4Z1P3S2"/>